<dbReference type="InterPro" id="IPR001876">
    <property type="entry name" value="Znf_RanBP2"/>
</dbReference>
<name>A0A2K1JZ84_PHYPA</name>
<dbReference type="EC" id="3.5.1.98" evidence="4"/>
<dbReference type="Gramene" id="Pp3c10_16170V3.3">
    <property type="protein sequence ID" value="Pp3c10_16170V3.3"/>
    <property type="gene ID" value="Pp3c10_16170"/>
</dbReference>
<dbReference type="SUPFAM" id="SSF52768">
    <property type="entry name" value="Arginase/deacetylase"/>
    <property type="match status" value="1"/>
</dbReference>
<evidence type="ECO:0000313" key="16">
    <source>
        <dbReference type="EMBL" id="PNR46841.1"/>
    </source>
</evidence>
<dbReference type="PANTHER" id="PTHR10625">
    <property type="entry name" value="HISTONE DEACETYLASE HDAC1-RELATED"/>
    <property type="match status" value="1"/>
</dbReference>
<keyword evidence="8" id="KW-0378">Hydrolase</keyword>
<dbReference type="Gramene" id="Pp3c10_16170V3.1">
    <property type="protein sequence ID" value="Pp3c10_16170V3.1"/>
    <property type="gene ID" value="Pp3c10_16170"/>
</dbReference>
<dbReference type="Pfam" id="PF00850">
    <property type="entry name" value="Hist_deacetyl"/>
    <property type="match status" value="1"/>
</dbReference>
<dbReference type="CDD" id="cd09992">
    <property type="entry name" value="HDAC_classII"/>
    <property type="match status" value="1"/>
</dbReference>
<dbReference type="EnsemblPlants" id="Pp3c10_16170V3.1">
    <property type="protein sequence ID" value="Pp3c10_16170V3.1"/>
    <property type="gene ID" value="Pp3c10_16170"/>
</dbReference>
<evidence type="ECO:0000256" key="10">
    <source>
        <dbReference type="ARBA" id="ARBA00022853"/>
    </source>
</evidence>
<evidence type="ECO:0000256" key="5">
    <source>
        <dbReference type="ARBA" id="ARBA00022491"/>
    </source>
</evidence>
<dbReference type="PaxDb" id="3218-PP1S145_70V6.2"/>
<dbReference type="GO" id="GO:0005737">
    <property type="term" value="C:cytoplasm"/>
    <property type="evidence" value="ECO:0000318"/>
    <property type="project" value="GO_Central"/>
</dbReference>
<evidence type="ECO:0000256" key="4">
    <source>
        <dbReference type="ARBA" id="ARBA00012111"/>
    </source>
</evidence>
<feature type="domain" description="RanBP2-type" evidence="15">
    <location>
        <begin position="69"/>
        <end position="88"/>
    </location>
</feature>
<reference evidence="16 18" key="2">
    <citation type="journal article" date="2018" name="Plant J.">
        <title>The Physcomitrella patens chromosome-scale assembly reveals moss genome structure and evolution.</title>
        <authorList>
            <person name="Lang D."/>
            <person name="Ullrich K.K."/>
            <person name="Murat F."/>
            <person name="Fuchs J."/>
            <person name="Jenkins J."/>
            <person name="Haas F.B."/>
            <person name="Piednoel M."/>
            <person name="Gundlach H."/>
            <person name="Van Bel M."/>
            <person name="Meyberg R."/>
            <person name="Vives C."/>
            <person name="Morata J."/>
            <person name="Symeonidi A."/>
            <person name="Hiss M."/>
            <person name="Muchero W."/>
            <person name="Kamisugi Y."/>
            <person name="Saleh O."/>
            <person name="Blanc G."/>
            <person name="Decker E.L."/>
            <person name="van Gessel N."/>
            <person name="Grimwood J."/>
            <person name="Hayes R.D."/>
            <person name="Graham S.W."/>
            <person name="Gunter L.E."/>
            <person name="McDaniel S.F."/>
            <person name="Hoernstein S.N.W."/>
            <person name="Larsson A."/>
            <person name="Li F.W."/>
            <person name="Perroud P.F."/>
            <person name="Phillips J."/>
            <person name="Ranjan P."/>
            <person name="Rokshar D.S."/>
            <person name="Rothfels C.J."/>
            <person name="Schneider L."/>
            <person name="Shu S."/>
            <person name="Stevenson D.W."/>
            <person name="Thummler F."/>
            <person name="Tillich M."/>
            <person name="Villarreal Aguilar J.C."/>
            <person name="Widiez T."/>
            <person name="Wong G.K."/>
            <person name="Wymore A."/>
            <person name="Zhang Y."/>
            <person name="Zimmer A.D."/>
            <person name="Quatrano R.S."/>
            <person name="Mayer K.F.X."/>
            <person name="Goodstein D."/>
            <person name="Casacuberta J.M."/>
            <person name="Vandepoele K."/>
            <person name="Reski R."/>
            <person name="Cuming A.C."/>
            <person name="Tuskan G.A."/>
            <person name="Maumus F."/>
            <person name="Salse J."/>
            <person name="Schmutz J."/>
            <person name="Rensing S.A."/>
        </authorList>
    </citation>
    <scope>NUCLEOTIDE SEQUENCE [LARGE SCALE GENOMIC DNA]</scope>
    <source>
        <strain evidence="17 18">cv. Gransden 2004</strain>
    </source>
</reference>
<keyword evidence="7" id="KW-0863">Zinc-finger</keyword>
<dbReference type="RefSeq" id="XP_024387374.1">
    <property type="nucleotide sequence ID" value="XM_024531606.2"/>
</dbReference>
<keyword evidence="18" id="KW-1185">Reference proteome</keyword>
<dbReference type="RefSeq" id="XP_024387375.1">
    <property type="nucleotide sequence ID" value="XM_024531607.2"/>
</dbReference>
<sequence length="537" mass="58679">MDANSPAEGKLDCSSCDDAVKNFVIQEEGEDIENDVHPFTAFLVSHDIEDEDEDEVESEDEEWQPHVRWICINCTMPNPEDEDHCWKCNEQCDSNILEQKLASVPSELTGVDGFAKSTAAEELSFAERISKNLTFSGTFVSGNEKKTVIGFDERMLLHEETGKSHPERPNRLRAIMEGLQASGLLSERCFTIPSREATEAELEVVHTANHISAVQATERRGLSYFTSDTYANEHSALAARLAAGICADLASAIMTGTACNGFAVVRPPGHHAEQDQVMGFCLHNNVCVAARAAQASGAKKVLVVDWDVHHGNGTQKIFEQDPTILYISLHRHEAGAFYPGTGWAHHVGSGPGEGFSVNIPWSCGGIGDEDYLSAFQHIVMPIARQFEPDITIVSAGFDAASGDPLGGCDVTPEGYAQMTSLLSFLAAGRILVVLEGGYNLRSISASAAAVMKVLRGSNPGPLPDNLQPTPAGVGAMLDVFTIQRRYWSNLHDATFLKLETLLDTWSKAGEGKGIKRRYIDNPVWWKWDRKRFCADVP</sequence>
<dbReference type="STRING" id="3218.A0A2K1JZ84"/>
<accession>A0A2K1JZ84</accession>
<evidence type="ECO:0000256" key="2">
    <source>
        <dbReference type="ARBA" id="ARBA00004123"/>
    </source>
</evidence>
<evidence type="ECO:0000256" key="12">
    <source>
        <dbReference type="ARBA" id="ARBA00023163"/>
    </source>
</evidence>
<evidence type="ECO:0000259" key="15">
    <source>
        <dbReference type="PROSITE" id="PS01358"/>
    </source>
</evidence>
<reference evidence="16 18" key="1">
    <citation type="journal article" date="2008" name="Science">
        <title>The Physcomitrella genome reveals evolutionary insights into the conquest of land by plants.</title>
        <authorList>
            <person name="Rensing S."/>
            <person name="Lang D."/>
            <person name="Zimmer A."/>
            <person name="Terry A."/>
            <person name="Salamov A."/>
            <person name="Shapiro H."/>
            <person name="Nishiyama T."/>
            <person name="Perroud P.-F."/>
            <person name="Lindquist E."/>
            <person name="Kamisugi Y."/>
            <person name="Tanahashi T."/>
            <person name="Sakakibara K."/>
            <person name="Fujita T."/>
            <person name="Oishi K."/>
            <person name="Shin-I T."/>
            <person name="Kuroki Y."/>
            <person name="Toyoda A."/>
            <person name="Suzuki Y."/>
            <person name="Hashimoto A."/>
            <person name="Yamaguchi K."/>
            <person name="Sugano A."/>
            <person name="Kohara Y."/>
            <person name="Fujiyama A."/>
            <person name="Anterola A."/>
            <person name="Aoki S."/>
            <person name="Ashton N."/>
            <person name="Barbazuk W.B."/>
            <person name="Barker E."/>
            <person name="Bennetzen J."/>
            <person name="Bezanilla M."/>
            <person name="Blankenship R."/>
            <person name="Cho S.H."/>
            <person name="Dutcher S."/>
            <person name="Estelle M."/>
            <person name="Fawcett J.A."/>
            <person name="Gundlach H."/>
            <person name="Hanada K."/>
            <person name="Heyl A."/>
            <person name="Hicks K.A."/>
            <person name="Hugh J."/>
            <person name="Lohr M."/>
            <person name="Mayer K."/>
            <person name="Melkozernov A."/>
            <person name="Murata T."/>
            <person name="Nelson D."/>
            <person name="Pils B."/>
            <person name="Prigge M."/>
            <person name="Reiss B."/>
            <person name="Renner T."/>
            <person name="Rombauts S."/>
            <person name="Rushton P."/>
            <person name="Sanderfoot A."/>
            <person name="Schween G."/>
            <person name="Shiu S.-H."/>
            <person name="Stueber K."/>
            <person name="Theodoulou F.L."/>
            <person name="Tu H."/>
            <person name="Van de Peer Y."/>
            <person name="Verrier P.J."/>
            <person name="Waters E."/>
            <person name="Wood A."/>
            <person name="Yang L."/>
            <person name="Cove D."/>
            <person name="Cuming A."/>
            <person name="Hasebe M."/>
            <person name="Lucas S."/>
            <person name="Mishler D.B."/>
            <person name="Reski R."/>
            <person name="Grigoriev I."/>
            <person name="Quatrano R.S."/>
            <person name="Boore J.L."/>
        </authorList>
    </citation>
    <scope>NUCLEOTIDE SEQUENCE [LARGE SCALE GENOMIC DNA]</scope>
    <source>
        <strain evidence="17 18">cv. Gransden 2004</strain>
    </source>
</reference>
<comment type="similarity">
    <text evidence="3">Belongs to the histone deacetylase family. HD type 2 subfamily.</text>
</comment>
<dbReference type="FunFam" id="3.40.800.20:FF:000014">
    <property type="entry name" value="Histone deacetylase 15"/>
    <property type="match status" value="1"/>
</dbReference>
<evidence type="ECO:0000256" key="1">
    <source>
        <dbReference type="ARBA" id="ARBA00001947"/>
    </source>
</evidence>
<dbReference type="PANTHER" id="PTHR10625:SF5">
    <property type="entry name" value="HISTONE DEACETYLASE"/>
    <property type="match status" value="1"/>
</dbReference>
<organism evidence="16">
    <name type="scientific">Physcomitrium patens</name>
    <name type="common">Spreading-leaved earth moss</name>
    <name type="synonym">Physcomitrella patens</name>
    <dbReference type="NCBI Taxonomy" id="3218"/>
    <lineage>
        <taxon>Eukaryota</taxon>
        <taxon>Viridiplantae</taxon>
        <taxon>Streptophyta</taxon>
        <taxon>Embryophyta</taxon>
        <taxon>Bryophyta</taxon>
        <taxon>Bryophytina</taxon>
        <taxon>Bryopsida</taxon>
        <taxon>Funariidae</taxon>
        <taxon>Funariales</taxon>
        <taxon>Funariaceae</taxon>
        <taxon>Physcomitrium</taxon>
    </lineage>
</organism>
<dbReference type="GO" id="GO:0004407">
    <property type="term" value="F:histone deacetylase activity"/>
    <property type="evidence" value="ECO:0000318"/>
    <property type="project" value="GO_Central"/>
</dbReference>
<dbReference type="EnsemblPlants" id="Pp3c10_16170V3.4">
    <property type="protein sequence ID" value="Pp3c10_16170V3.4"/>
    <property type="gene ID" value="Pp3c10_16170"/>
</dbReference>
<comment type="cofactor">
    <cofactor evidence="1">
        <name>Zn(2+)</name>
        <dbReference type="ChEBI" id="CHEBI:29105"/>
    </cofactor>
</comment>
<comment type="catalytic activity">
    <reaction evidence="14">
        <text>N(6)-acetyl-L-lysyl-[histone] + H2O = L-lysyl-[histone] + acetate</text>
        <dbReference type="Rhea" id="RHEA:58196"/>
        <dbReference type="Rhea" id="RHEA-COMP:9845"/>
        <dbReference type="Rhea" id="RHEA-COMP:11338"/>
        <dbReference type="ChEBI" id="CHEBI:15377"/>
        <dbReference type="ChEBI" id="CHEBI:29969"/>
        <dbReference type="ChEBI" id="CHEBI:30089"/>
        <dbReference type="ChEBI" id="CHEBI:61930"/>
        <dbReference type="EC" id="3.5.1.98"/>
    </reaction>
    <physiologicalReaction direction="left-to-right" evidence="14">
        <dbReference type="Rhea" id="RHEA:58197"/>
    </physiologicalReaction>
</comment>
<evidence type="ECO:0000256" key="14">
    <source>
        <dbReference type="ARBA" id="ARBA00049416"/>
    </source>
</evidence>
<dbReference type="AlphaFoldDB" id="A0A2K1JZ84"/>
<dbReference type="OrthoDB" id="424012at2759"/>
<dbReference type="EMBL" id="ABEU02000010">
    <property type="protein sequence ID" value="PNR46841.1"/>
    <property type="molecule type" value="Genomic_DNA"/>
</dbReference>
<keyword evidence="10" id="KW-0156">Chromatin regulator</keyword>
<keyword evidence="6" id="KW-0479">Metal-binding</keyword>
<dbReference type="PRINTS" id="PR01270">
    <property type="entry name" value="HDASUPER"/>
</dbReference>
<keyword evidence="12" id="KW-0804">Transcription</keyword>
<keyword evidence="5" id="KW-0678">Repressor</keyword>
<dbReference type="RefSeq" id="XP_073393002.1">
    <property type="nucleotide sequence ID" value="XM_073536901.1"/>
</dbReference>
<dbReference type="PROSITE" id="PS01358">
    <property type="entry name" value="ZF_RANBP2_1"/>
    <property type="match status" value="1"/>
</dbReference>
<dbReference type="InterPro" id="IPR023801">
    <property type="entry name" value="His_deacetylse_dom"/>
</dbReference>
<evidence type="ECO:0000256" key="8">
    <source>
        <dbReference type="ARBA" id="ARBA00022801"/>
    </source>
</evidence>
<comment type="subcellular location">
    <subcellularLocation>
        <location evidence="2">Nucleus</location>
    </subcellularLocation>
</comment>
<dbReference type="KEGG" id="ppp:112287947"/>
<evidence type="ECO:0000313" key="18">
    <source>
        <dbReference type="Proteomes" id="UP000006727"/>
    </source>
</evidence>
<evidence type="ECO:0000256" key="7">
    <source>
        <dbReference type="ARBA" id="ARBA00022771"/>
    </source>
</evidence>
<dbReference type="GeneID" id="112287947"/>
<keyword evidence="13" id="KW-0539">Nucleus</keyword>
<evidence type="ECO:0000256" key="13">
    <source>
        <dbReference type="ARBA" id="ARBA00023242"/>
    </source>
</evidence>
<dbReference type="InterPro" id="IPR023696">
    <property type="entry name" value="Ureohydrolase_dom_sf"/>
</dbReference>
<dbReference type="EnsemblPlants" id="Pp3c10_16170V3.3">
    <property type="protein sequence ID" value="Pp3c10_16170V3.3"/>
    <property type="gene ID" value="Pp3c10_16170"/>
</dbReference>
<evidence type="ECO:0000256" key="6">
    <source>
        <dbReference type="ARBA" id="ARBA00022723"/>
    </source>
</evidence>
<dbReference type="GO" id="GO:0008270">
    <property type="term" value="F:zinc ion binding"/>
    <property type="evidence" value="ECO:0007669"/>
    <property type="project" value="UniProtKB-KW"/>
</dbReference>
<evidence type="ECO:0000256" key="9">
    <source>
        <dbReference type="ARBA" id="ARBA00022833"/>
    </source>
</evidence>
<evidence type="ECO:0000256" key="3">
    <source>
        <dbReference type="ARBA" id="ARBA00007738"/>
    </source>
</evidence>
<dbReference type="Gramene" id="Pp3c10_16170V3.2">
    <property type="protein sequence ID" value="Pp3c10_16170V3.2"/>
    <property type="gene ID" value="Pp3c10_16170"/>
</dbReference>
<dbReference type="Gene3D" id="3.40.800.20">
    <property type="entry name" value="Histone deacetylase domain"/>
    <property type="match status" value="1"/>
</dbReference>
<gene>
    <name evidence="17" type="primary">LOC112287947</name>
    <name evidence="16" type="ORF">PHYPA_013961</name>
</gene>
<dbReference type="GO" id="GO:0141221">
    <property type="term" value="F:histone deacetylase activity, hydrolytic mechanism"/>
    <property type="evidence" value="ECO:0007669"/>
    <property type="project" value="UniProtKB-EC"/>
</dbReference>
<protein>
    <recommendedName>
        <fullName evidence="4">histone deacetylase</fullName>
        <ecNumber evidence="4">3.5.1.98</ecNumber>
    </recommendedName>
</protein>
<dbReference type="Proteomes" id="UP000006727">
    <property type="component" value="Chromosome 10"/>
</dbReference>
<evidence type="ECO:0000313" key="17">
    <source>
        <dbReference type="EnsemblPlants" id="Pp3c10_16170V3.1"/>
    </source>
</evidence>
<dbReference type="GO" id="GO:0000118">
    <property type="term" value="C:histone deacetylase complex"/>
    <property type="evidence" value="ECO:0000318"/>
    <property type="project" value="GO_Central"/>
</dbReference>
<dbReference type="FunCoup" id="A0A2K1JZ84">
    <property type="interactions" value="841"/>
</dbReference>
<dbReference type="InterPro" id="IPR000286">
    <property type="entry name" value="HDACs"/>
</dbReference>
<dbReference type="InterPro" id="IPR037138">
    <property type="entry name" value="His_deacetylse_dom_sf"/>
</dbReference>
<dbReference type="EnsemblPlants" id="Pp3c10_16170V3.2">
    <property type="protein sequence ID" value="Pp3c10_16170V3.2"/>
    <property type="gene ID" value="Pp3c10_16170"/>
</dbReference>
<dbReference type="Gramene" id="Pp3c10_16170V3.4">
    <property type="protein sequence ID" value="Pp3c10_16170V3.4"/>
    <property type="gene ID" value="Pp3c10_16170"/>
</dbReference>
<dbReference type="GO" id="GO:0040029">
    <property type="term" value="P:epigenetic regulation of gene expression"/>
    <property type="evidence" value="ECO:0000318"/>
    <property type="project" value="GO_Central"/>
</dbReference>
<proteinExistence type="inferred from homology"/>
<keyword evidence="9" id="KW-0862">Zinc</keyword>
<evidence type="ECO:0000256" key="11">
    <source>
        <dbReference type="ARBA" id="ARBA00023015"/>
    </source>
</evidence>
<reference evidence="17" key="3">
    <citation type="submission" date="2020-12" db="UniProtKB">
        <authorList>
            <consortium name="EnsemblPlants"/>
        </authorList>
    </citation>
    <scope>IDENTIFICATION</scope>
</reference>
<dbReference type="OMA" id="VCGEHRE"/>
<keyword evidence="11" id="KW-0805">Transcription regulation</keyword>